<evidence type="ECO:0000259" key="1">
    <source>
        <dbReference type="Pfam" id="PF18935"/>
    </source>
</evidence>
<proteinExistence type="predicted"/>
<reference evidence="2 3" key="1">
    <citation type="submission" date="2018-06" db="EMBL/GenBank/DDBJ databases">
        <authorList>
            <consortium name="Pathogen Informatics"/>
            <person name="Doyle S."/>
        </authorList>
    </citation>
    <scope>NUCLEOTIDE SEQUENCE [LARGE SCALE GENOMIC DNA]</scope>
    <source>
        <strain evidence="2 3">NCTC11179</strain>
    </source>
</reference>
<feature type="domain" description="DUF5683" evidence="1">
    <location>
        <begin position="40"/>
        <end position="189"/>
    </location>
</feature>
<dbReference type="EMBL" id="UGQL01000002">
    <property type="protein sequence ID" value="STZ70006.1"/>
    <property type="molecule type" value="Genomic_DNA"/>
</dbReference>
<keyword evidence="3" id="KW-1185">Reference proteome</keyword>
<sequence>MIFSLLFQVASFAQEEEGIEKESKKEKRKREAAYKPLDPVAPSRAAFYTTIVPGLGQIYNKKYWKVPLVYAGIGIPVYFWADNQRNYNRYRNEYKNRLQGKVDQTDENLAGLDDQRLLDAQNLYRKNRDLSVVIAVGFYVLSIVDANVDAHLMQFNVNENLTIKPVIELDQKGLIQQQQYQYAINVQYRF</sequence>
<dbReference type="AlphaFoldDB" id="A0A378U4F3"/>
<accession>A0A378U4F3</accession>
<gene>
    <name evidence="2" type="ORF">NCTC11179_03531</name>
</gene>
<protein>
    <recommendedName>
        <fullName evidence="1">DUF5683 domain-containing protein</fullName>
    </recommendedName>
</protein>
<organism evidence="2 3">
    <name type="scientific">Myroides odoratus</name>
    <name type="common">Flavobacterium odoratum</name>
    <dbReference type="NCBI Taxonomy" id="256"/>
    <lineage>
        <taxon>Bacteria</taxon>
        <taxon>Pseudomonadati</taxon>
        <taxon>Bacteroidota</taxon>
        <taxon>Flavobacteriia</taxon>
        <taxon>Flavobacteriales</taxon>
        <taxon>Flavobacteriaceae</taxon>
        <taxon>Myroides</taxon>
    </lineage>
</organism>
<evidence type="ECO:0000313" key="3">
    <source>
        <dbReference type="Proteomes" id="UP000255024"/>
    </source>
</evidence>
<dbReference type="Proteomes" id="UP000255024">
    <property type="component" value="Unassembled WGS sequence"/>
</dbReference>
<name>A0A378U4F3_MYROD</name>
<dbReference type="Pfam" id="PF18935">
    <property type="entry name" value="DUF5683"/>
    <property type="match status" value="1"/>
</dbReference>
<dbReference type="InterPro" id="IPR043738">
    <property type="entry name" value="DUF5683"/>
</dbReference>
<dbReference type="RefSeq" id="WP_115092588.1">
    <property type="nucleotide sequence ID" value="NZ_CP068107.1"/>
</dbReference>
<evidence type="ECO:0000313" key="2">
    <source>
        <dbReference type="EMBL" id="STZ70006.1"/>
    </source>
</evidence>